<dbReference type="InterPro" id="IPR024445">
    <property type="entry name" value="Tnp_ISXO2-like"/>
</dbReference>
<reference evidence="2" key="2">
    <citation type="journal article" date="2023" name="BMC Genomics">
        <title>Pest status, molecular evolution, and epigenetic factors derived from the genome assembly of Frankliniella fusca, a thysanopteran phytovirus vector.</title>
        <authorList>
            <person name="Catto M.A."/>
            <person name="Labadie P.E."/>
            <person name="Jacobson A.L."/>
            <person name="Kennedy G.G."/>
            <person name="Srinivasan R."/>
            <person name="Hunt B.G."/>
        </authorList>
    </citation>
    <scope>NUCLEOTIDE SEQUENCE</scope>
    <source>
        <strain evidence="2">PL_HMW_Pooled</strain>
    </source>
</reference>
<dbReference type="EMBL" id="JAHWGI010001242">
    <property type="protein sequence ID" value="KAK3925954.1"/>
    <property type="molecule type" value="Genomic_DNA"/>
</dbReference>
<proteinExistence type="predicted"/>
<dbReference type="InterPro" id="IPR053164">
    <property type="entry name" value="IS1016-like_transposase"/>
</dbReference>
<accession>A0AAE1LPB3</accession>
<protein>
    <submittedName>
        <fullName evidence="2">DNA ligase</fullName>
    </submittedName>
</protein>
<evidence type="ECO:0000313" key="2">
    <source>
        <dbReference type="EMBL" id="KAK3925954.1"/>
    </source>
</evidence>
<dbReference type="PANTHER" id="PTHR47163:SF2">
    <property type="entry name" value="SI:DKEY-17M8.2"/>
    <property type="match status" value="1"/>
</dbReference>
<gene>
    <name evidence="2" type="ORF">KUF71_014203</name>
</gene>
<dbReference type="PANTHER" id="PTHR47163">
    <property type="entry name" value="DDE_TNP_IS1595 DOMAIN-CONTAINING PROTEIN"/>
    <property type="match status" value="1"/>
</dbReference>
<keyword evidence="2" id="KW-0436">Ligase</keyword>
<name>A0AAE1LPB3_9NEOP</name>
<comment type="caution">
    <text evidence="2">The sequence shown here is derived from an EMBL/GenBank/DDBJ whole genome shotgun (WGS) entry which is preliminary data.</text>
</comment>
<organism evidence="2 3">
    <name type="scientific">Frankliniella fusca</name>
    <dbReference type="NCBI Taxonomy" id="407009"/>
    <lineage>
        <taxon>Eukaryota</taxon>
        <taxon>Metazoa</taxon>
        <taxon>Ecdysozoa</taxon>
        <taxon>Arthropoda</taxon>
        <taxon>Hexapoda</taxon>
        <taxon>Insecta</taxon>
        <taxon>Pterygota</taxon>
        <taxon>Neoptera</taxon>
        <taxon>Paraneoptera</taxon>
        <taxon>Thysanoptera</taxon>
        <taxon>Terebrantia</taxon>
        <taxon>Thripoidea</taxon>
        <taxon>Thripidae</taxon>
        <taxon>Frankliniella</taxon>
    </lineage>
</organism>
<evidence type="ECO:0000313" key="3">
    <source>
        <dbReference type="Proteomes" id="UP001219518"/>
    </source>
</evidence>
<dbReference type="Pfam" id="PF12762">
    <property type="entry name" value="DDE_Tnp_IS1595"/>
    <property type="match status" value="1"/>
</dbReference>
<dbReference type="Proteomes" id="UP001219518">
    <property type="component" value="Unassembled WGS sequence"/>
</dbReference>
<dbReference type="GO" id="GO:0016874">
    <property type="term" value="F:ligase activity"/>
    <property type="evidence" value="ECO:0007669"/>
    <property type="project" value="UniProtKB-KW"/>
</dbReference>
<feature type="domain" description="ISXO2-like transposase" evidence="1">
    <location>
        <begin position="4"/>
        <end position="53"/>
    </location>
</feature>
<reference evidence="2" key="1">
    <citation type="submission" date="2021-07" db="EMBL/GenBank/DDBJ databases">
        <authorList>
            <person name="Catto M.A."/>
            <person name="Jacobson A."/>
            <person name="Kennedy G."/>
            <person name="Labadie P."/>
            <person name="Hunt B.G."/>
            <person name="Srinivasan R."/>
        </authorList>
    </citation>
    <scope>NUCLEOTIDE SEQUENCE</scope>
    <source>
        <strain evidence="2">PL_HMW_Pooled</strain>
        <tissue evidence="2">Head</tissue>
    </source>
</reference>
<sequence>MDKATLKAGSDLWTDGWAAYKGLDRFGYRHHVVNHSKEFKSADGTCTNGVEGYRVLKSKLLAEHIDEFMYHQHFRGDTPFKFRTLIAHIKERYTF</sequence>
<dbReference type="AlphaFoldDB" id="A0AAE1LPB3"/>
<evidence type="ECO:0000259" key="1">
    <source>
        <dbReference type="Pfam" id="PF12762"/>
    </source>
</evidence>
<keyword evidence="3" id="KW-1185">Reference proteome</keyword>